<keyword evidence="1" id="KW-0472">Membrane</keyword>
<proteinExistence type="predicted"/>
<reference evidence="2" key="1">
    <citation type="submission" date="2018-07" db="EMBL/GenBank/DDBJ databases">
        <authorList>
            <person name="Quirk P.G."/>
            <person name="Krulwich T.A."/>
        </authorList>
    </citation>
    <scope>NUCLEOTIDE SEQUENCE</scope>
</reference>
<gene>
    <name evidence="2" type="ORF">DF3PB_70023</name>
</gene>
<sequence>MVKAETHPHREALLADSPPTDPLANLVDIPLSSPVSLWPQTWPSRVLLAVVVVSLVCGALWTVHRWRANRYRREALSELKRIEAGAATSAPAELAAALASLVRRTALAAFPREQVASLTGAAWLSFLDRTDAKRTFSEGPGRALETSAYRQVPAMDTGGLISAVRSWIKSHRRERTP</sequence>
<keyword evidence="1" id="KW-0812">Transmembrane</keyword>
<protein>
    <recommendedName>
        <fullName evidence="3">DUF4381 domain-containing protein</fullName>
    </recommendedName>
</protein>
<evidence type="ECO:0008006" key="3">
    <source>
        <dbReference type="Google" id="ProtNLM"/>
    </source>
</evidence>
<dbReference type="InterPro" id="IPR025489">
    <property type="entry name" value="DUF4381"/>
</dbReference>
<dbReference type="AlphaFoldDB" id="A0A380TJI3"/>
<organism evidence="2">
    <name type="scientific">metagenome</name>
    <dbReference type="NCBI Taxonomy" id="256318"/>
    <lineage>
        <taxon>unclassified sequences</taxon>
        <taxon>metagenomes</taxon>
    </lineage>
</organism>
<evidence type="ECO:0000256" key="1">
    <source>
        <dbReference type="SAM" id="Phobius"/>
    </source>
</evidence>
<dbReference type="EMBL" id="UIDG01000623">
    <property type="protein sequence ID" value="SUS08476.1"/>
    <property type="molecule type" value="Genomic_DNA"/>
</dbReference>
<keyword evidence="1" id="KW-1133">Transmembrane helix</keyword>
<accession>A0A380TJI3</accession>
<dbReference type="Pfam" id="PF14316">
    <property type="entry name" value="DUF4381"/>
    <property type="match status" value="1"/>
</dbReference>
<name>A0A380TJI3_9ZZZZ</name>
<feature type="transmembrane region" description="Helical" evidence="1">
    <location>
        <begin position="42"/>
        <end position="63"/>
    </location>
</feature>
<evidence type="ECO:0000313" key="2">
    <source>
        <dbReference type="EMBL" id="SUS08476.1"/>
    </source>
</evidence>